<evidence type="ECO:0000313" key="4">
    <source>
        <dbReference type="Proteomes" id="UP000749559"/>
    </source>
</evidence>
<gene>
    <name evidence="3" type="ORF">OFUS_LOCUS11741</name>
</gene>
<keyword evidence="4" id="KW-1185">Reference proteome</keyword>
<proteinExistence type="predicted"/>
<feature type="region of interest" description="Disordered" evidence="1">
    <location>
        <begin position="85"/>
        <end position="104"/>
    </location>
</feature>
<organism evidence="3 4">
    <name type="scientific">Owenia fusiformis</name>
    <name type="common">Polychaete worm</name>
    <dbReference type="NCBI Taxonomy" id="6347"/>
    <lineage>
        <taxon>Eukaryota</taxon>
        <taxon>Metazoa</taxon>
        <taxon>Spiralia</taxon>
        <taxon>Lophotrochozoa</taxon>
        <taxon>Annelida</taxon>
        <taxon>Polychaeta</taxon>
        <taxon>Sedentaria</taxon>
        <taxon>Canalipalpata</taxon>
        <taxon>Sabellida</taxon>
        <taxon>Oweniida</taxon>
        <taxon>Oweniidae</taxon>
        <taxon>Owenia</taxon>
    </lineage>
</organism>
<name>A0A8S4P2N7_OWEFU</name>
<evidence type="ECO:0000313" key="3">
    <source>
        <dbReference type="EMBL" id="CAH1785724.1"/>
    </source>
</evidence>
<accession>A0A8S4P2N7</accession>
<dbReference type="Proteomes" id="UP000749559">
    <property type="component" value="Unassembled WGS sequence"/>
</dbReference>
<sequence length="104" mass="11847">MRSGIARLSTLIAFIVLQKAMYGTAELNLQMCSKEEMSQLTKSIKDDIKEKIKSSFCELKFDLKAEFEDLKDEMIFTVAKKLKDATRAQENNSPCTDEDEDIIS</sequence>
<evidence type="ECO:0000256" key="1">
    <source>
        <dbReference type="SAM" id="MobiDB-lite"/>
    </source>
</evidence>
<protein>
    <submittedName>
        <fullName evidence="3">Uncharacterized protein</fullName>
    </submittedName>
</protein>
<reference evidence="3" key="1">
    <citation type="submission" date="2022-03" db="EMBL/GenBank/DDBJ databases">
        <authorList>
            <person name="Martin C."/>
        </authorList>
    </citation>
    <scope>NUCLEOTIDE SEQUENCE</scope>
</reference>
<keyword evidence="2" id="KW-0732">Signal</keyword>
<feature type="signal peptide" evidence="2">
    <location>
        <begin position="1"/>
        <end position="25"/>
    </location>
</feature>
<dbReference type="EMBL" id="CAIIXF020000006">
    <property type="protein sequence ID" value="CAH1785724.1"/>
    <property type="molecule type" value="Genomic_DNA"/>
</dbReference>
<dbReference type="AlphaFoldDB" id="A0A8S4P2N7"/>
<evidence type="ECO:0000256" key="2">
    <source>
        <dbReference type="SAM" id="SignalP"/>
    </source>
</evidence>
<comment type="caution">
    <text evidence="3">The sequence shown here is derived from an EMBL/GenBank/DDBJ whole genome shotgun (WGS) entry which is preliminary data.</text>
</comment>
<feature type="chain" id="PRO_5035737690" evidence="2">
    <location>
        <begin position="26"/>
        <end position="104"/>
    </location>
</feature>